<evidence type="ECO:0000259" key="8">
    <source>
        <dbReference type="Pfam" id="PF00294"/>
    </source>
</evidence>
<evidence type="ECO:0000256" key="1">
    <source>
        <dbReference type="ARBA" id="ARBA00010688"/>
    </source>
</evidence>
<dbReference type="EMBL" id="CP159218">
    <property type="protein sequence ID" value="XCG64340.1"/>
    <property type="molecule type" value="Genomic_DNA"/>
</dbReference>
<feature type="domain" description="Carbohydrate kinase PfkB" evidence="8">
    <location>
        <begin position="19"/>
        <end position="300"/>
    </location>
</feature>
<dbReference type="GO" id="GO:0005524">
    <property type="term" value="F:ATP binding"/>
    <property type="evidence" value="ECO:0007669"/>
    <property type="project" value="UniProtKB-KW"/>
</dbReference>
<dbReference type="NCBIfam" id="TIGR03168">
    <property type="entry name" value="1-PFK"/>
    <property type="match status" value="1"/>
</dbReference>
<dbReference type="EC" id="2.7.1.-" evidence="9"/>
<dbReference type="InterPro" id="IPR017583">
    <property type="entry name" value="Tagatose/fructose_Pkinase"/>
</dbReference>
<dbReference type="PANTHER" id="PTHR46566">
    <property type="entry name" value="1-PHOSPHOFRUCTOKINASE-RELATED"/>
    <property type="match status" value="1"/>
</dbReference>
<sequence length="326" mass="33243">MLVVTPNLCFDVTVRLPALVPGAVLRATRTTTSAGGKGVNVVRSSRATGTTGTRLVGFLPQNDGARLSDLLRREGTEILGVDADGDVRVATIFLELDGRTTVVNGRGPEITARQWQALLDTVAASLRSGETLVCSGSLPPGVAADGYAQLVTLAHERGCPAVVDAAPAPLEAALAQRPDLISPNLSEAEGLLDGSTSEQVDETGDDIAERAVRAANELHRRGAVRAVVTAGSSGAALATADGTWWFTSPRAVVVSPIGAGDSFVGGAAPLLENGNGSDDVALVVRGMATASASCEQELAGGVDPVRVAQLAAQITVTAQQPSAVLR</sequence>
<dbReference type="GO" id="GO:0005829">
    <property type="term" value="C:cytosol"/>
    <property type="evidence" value="ECO:0007669"/>
    <property type="project" value="TreeGrafter"/>
</dbReference>
<dbReference type="GO" id="GO:0008443">
    <property type="term" value="F:phosphofructokinase activity"/>
    <property type="evidence" value="ECO:0007669"/>
    <property type="project" value="TreeGrafter"/>
</dbReference>
<organism evidence="9">
    <name type="scientific">Nakamurella sp. A5-74</name>
    <dbReference type="NCBI Taxonomy" id="3158264"/>
    <lineage>
        <taxon>Bacteria</taxon>
        <taxon>Bacillati</taxon>
        <taxon>Actinomycetota</taxon>
        <taxon>Actinomycetes</taxon>
        <taxon>Nakamurellales</taxon>
        <taxon>Nakamurellaceae</taxon>
        <taxon>Nakamurella</taxon>
    </lineage>
</organism>
<accession>A0AAU8DSR3</accession>
<dbReference type="PROSITE" id="PS00584">
    <property type="entry name" value="PFKB_KINASES_2"/>
    <property type="match status" value="1"/>
</dbReference>
<evidence type="ECO:0000256" key="7">
    <source>
        <dbReference type="RuleBase" id="RU003704"/>
    </source>
</evidence>
<dbReference type="PIRSF" id="PIRSF000535">
    <property type="entry name" value="1PFK/6PFK/LacC"/>
    <property type="match status" value="1"/>
</dbReference>
<dbReference type="InterPro" id="IPR002139">
    <property type="entry name" value="Ribo/fructo_kinase"/>
</dbReference>
<dbReference type="AlphaFoldDB" id="A0AAU8DSR3"/>
<keyword evidence="3" id="KW-0547">Nucleotide-binding</keyword>
<dbReference type="Pfam" id="PF00294">
    <property type="entry name" value="PfkB"/>
    <property type="match status" value="1"/>
</dbReference>
<dbReference type="Gene3D" id="3.40.1190.20">
    <property type="match status" value="1"/>
</dbReference>
<evidence type="ECO:0000256" key="4">
    <source>
        <dbReference type="ARBA" id="ARBA00022777"/>
    </source>
</evidence>
<gene>
    <name evidence="9" type="ORF">ABLG96_03035</name>
</gene>
<evidence type="ECO:0000256" key="2">
    <source>
        <dbReference type="ARBA" id="ARBA00022679"/>
    </source>
</evidence>
<comment type="similarity">
    <text evidence="1 7">Belongs to the carbohydrate kinase PfkB family.</text>
</comment>
<dbReference type="InterPro" id="IPR011611">
    <property type="entry name" value="PfkB_dom"/>
</dbReference>
<dbReference type="InterPro" id="IPR002173">
    <property type="entry name" value="Carboh/pur_kinase_PfkB_CS"/>
</dbReference>
<dbReference type="SUPFAM" id="SSF53613">
    <property type="entry name" value="Ribokinase-like"/>
    <property type="match status" value="1"/>
</dbReference>
<evidence type="ECO:0000256" key="6">
    <source>
        <dbReference type="PIRNR" id="PIRNR000535"/>
    </source>
</evidence>
<name>A0AAU8DSR3_9ACTN</name>
<dbReference type="InterPro" id="IPR029056">
    <property type="entry name" value="Ribokinase-like"/>
</dbReference>
<reference evidence="9" key="1">
    <citation type="submission" date="2024-05" db="EMBL/GenBank/DDBJ databases">
        <authorList>
            <person name="Cai S.Y."/>
            <person name="Jin L.M."/>
            <person name="Li H.R."/>
        </authorList>
    </citation>
    <scope>NUCLEOTIDE SEQUENCE</scope>
    <source>
        <strain evidence="9">A5-74</strain>
    </source>
</reference>
<evidence type="ECO:0000313" key="9">
    <source>
        <dbReference type="EMBL" id="XCG64340.1"/>
    </source>
</evidence>
<keyword evidence="5" id="KW-0067">ATP-binding</keyword>
<dbReference type="PANTHER" id="PTHR46566:SF2">
    <property type="entry name" value="ATP-DEPENDENT 6-PHOSPHOFRUCTOKINASE ISOZYME 2"/>
    <property type="match status" value="1"/>
</dbReference>
<dbReference type="PRINTS" id="PR00990">
    <property type="entry name" value="RIBOKINASE"/>
</dbReference>
<keyword evidence="4 7" id="KW-0418">Kinase</keyword>
<dbReference type="RefSeq" id="WP_353649953.1">
    <property type="nucleotide sequence ID" value="NZ_CP159218.1"/>
</dbReference>
<keyword evidence="2 6" id="KW-0808">Transferase</keyword>
<evidence type="ECO:0000256" key="5">
    <source>
        <dbReference type="ARBA" id="ARBA00022840"/>
    </source>
</evidence>
<proteinExistence type="inferred from homology"/>
<evidence type="ECO:0000256" key="3">
    <source>
        <dbReference type="ARBA" id="ARBA00022741"/>
    </source>
</evidence>
<protein>
    <submittedName>
        <fullName evidence="9">Hexose kinase</fullName>
        <ecNumber evidence="9">2.7.1.-</ecNumber>
    </submittedName>
</protein>